<evidence type="ECO:0000313" key="1">
    <source>
        <dbReference type="EMBL" id="MBX56055.1"/>
    </source>
</evidence>
<reference evidence="1" key="1">
    <citation type="submission" date="2018-02" db="EMBL/GenBank/DDBJ databases">
        <title>Rhizophora mucronata_Transcriptome.</title>
        <authorList>
            <person name="Meera S.P."/>
            <person name="Sreeshan A."/>
            <person name="Augustine A."/>
        </authorList>
    </citation>
    <scope>NUCLEOTIDE SEQUENCE</scope>
    <source>
        <tissue evidence="1">Leaf</tissue>
    </source>
</reference>
<protein>
    <submittedName>
        <fullName evidence="1">Uncharacterized protein</fullName>
    </submittedName>
</protein>
<proteinExistence type="predicted"/>
<dbReference type="AlphaFoldDB" id="A0A2P2PN03"/>
<accession>A0A2P2PN03</accession>
<sequence>MICGLVVLLLDPWEFLLFILQLFQYAGPVLI</sequence>
<name>A0A2P2PN03_RHIMU</name>
<dbReference type="EMBL" id="GGEC01075571">
    <property type="protein sequence ID" value="MBX56055.1"/>
    <property type="molecule type" value="Transcribed_RNA"/>
</dbReference>
<organism evidence="1">
    <name type="scientific">Rhizophora mucronata</name>
    <name type="common">Asiatic mangrove</name>
    <dbReference type="NCBI Taxonomy" id="61149"/>
    <lineage>
        <taxon>Eukaryota</taxon>
        <taxon>Viridiplantae</taxon>
        <taxon>Streptophyta</taxon>
        <taxon>Embryophyta</taxon>
        <taxon>Tracheophyta</taxon>
        <taxon>Spermatophyta</taxon>
        <taxon>Magnoliopsida</taxon>
        <taxon>eudicotyledons</taxon>
        <taxon>Gunneridae</taxon>
        <taxon>Pentapetalae</taxon>
        <taxon>rosids</taxon>
        <taxon>fabids</taxon>
        <taxon>Malpighiales</taxon>
        <taxon>Rhizophoraceae</taxon>
        <taxon>Rhizophora</taxon>
    </lineage>
</organism>